<dbReference type="PANTHER" id="PTHR32401:SF48">
    <property type="entry name" value="LEGUME LECTIN DOMAIN-CONTAINING PROTEIN"/>
    <property type="match status" value="1"/>
</dbReference>
<evidence type="ECO:0000313" key="4">
    <source>
        <dbReference type="EMBL" id="CAD6243457.1"/>
    </source>
</evidence>
<dbReference type="EMBL" id="CAJGYO010000007">
    <property type="protein sequence ID" value="CAD6243457.1"/>
    <property type="molecule type" value="Genomic_DNA"/>
</dbReference>
<dbReference type="AlphaFoldDB" id="A0A811PM35"/>
<reference evidence="4" key="1">
    <citation type="submission" date="2020-10" db="EMBL/GenBank/DDBJ databases">
        <authorList>
            <person name="Han B."/>
            <person name="Lu T."/>
            <person name="Zhao Q."/>
            <person name="Huang X."/>
            <person name="Zhao Y."/>
        </authorList>
    </citation>
    <scope>NUCLEOTIDE SEQUENCE</scope>
</reference>
<gene>
    <name evidence="4" type="ORF">NCGR_LOCUS28591</name>
</gene>
<comment type="similarity">
    <text evidence="1">Belongs to the leguminous lectin family.</text>
</comment>
<evidence type="ECO:0000256" key="2">
    <source>
        <dbReference type="ARBA" id="ARBA00022734"/>
    </source>
</evidence>
<dbReference type="InterPro" id="IPR013320">
    <property type="entry name" value="ConA-like_dom_sf"/>
</dbReference>
<evidence type="ECO:0000313" key="5">
    <source>
        <dbReference type="Proteomes" id="UP000604825"/>
    </source>
</evidence>
<organism evidence="4 5">
    <name type="scientific">Miscanthus lutarioriparius</name>
    <dbReference type="NCBI Taxonomy" id="422564"/>
    <lineage>
        <taxon>Eukaryota</taxon>
        <taxon>Viridiplantae</taxon>
        <taxon>Streptophyta</taxon>
        <taxon>Embryophyta</taxon>
        <taxon>Tracheophyta</taxon>
        <taxon>Spermatophyta</taxon>
        <taxon>Magnoliopsida</taxon>
        <taxon>Liliopsida</taxon>
        <taxon>Poales</taxon>
        <taxon>Poaceae</taxon>
        <taxon>PACMAD clade</taxon>
        <taxon>Panicoideae</taxon>
        <taxon>Andropogonodae</taxon>
        <taxon>Andropogoneae</taxon>
        <taxon>Saccharinae</taxon>
        <taxon>Miscanthus</taxon>
    </lineage>
</organism>
<dbReference type="OrthoDB" id="2019747at2759"/>
<evidence type="ECO:0000256" key="1">
    <source>
        <dbReference type="ARBA" id="ARBA00007606"/>
    </source>
</evidence>
<dbReference type="GO" id="GO:0030246">
    <property type="term" value="F:carbohydrate binding"/>
    <property type="evidence" value="ECO:0007669"/>
    <property type="project" value="UniProtKB-KW"/>
</dbReference>
<dbReference type="Gene3D" id="2.60.120.200">
    <property type="match status" value="1"/>
</dbReference>
<feature type="domain" description="Legume lectin" evidence="3">
    <location>
        <begin position="5"/>
        <end position="105"/>
    </location>
</feature>
<dbReference type="Proteomes" id="UP000604825">
    <property type="component" value="Unassembled WGS sequence"/>
</dbReference>
<protein>
    <recommendedName>
        <fullName evidence="3">Legume lectin domain-containing protein</fullName>
    </recommendedName>
</protein>
<dbReference type="Pfam" id="PF00139">
    <property type="entry name" value="Lectin_legB"/>
    <property type="match status" value="1"/>
</dbReference>
<evidence type="ECO:0000259" key="3">
    <source>
        <dbReference type="Pfam" id="PF00139"/>
    </source>
</evidence>
<keyword evidence="5" id="KW-1185">Reference proteome</keyword>
<sequence length="136" mass="14475">MVSAASANLRDDTTSGVDLTCERTLNTWIDYCPFGSGNRKGGVLEVFVSYAPKRPPRPVLSTPLDLGEHVKDVAFVGLSASTQGSTEMHAIERWSFSTVSPSPSPRAAPVAAPPNSTLALPPLVANPVHRRCCSQE</sequence>
<keyword evidence="2" id="KW-0430">Lectin</keyword>
<name>A0A811PM35_9POAL</name>
<proteinExistence type="inferred from homology"/>
<dbReference type="SUPFAM" id="SSF49899">
    <property type="entry name" value="Concanavalin A-like lectins/glucanases"/>
    <property type="match status" value="1"/>
</dbReference>
<dbReference type="InterPro" id="IPR001220">
    <property type="entry name" value="Legume_lectin_dom"/>
</dbReference>
<comment type="caution">
    <text evidence="4">The sequence shown here is derived from an EMBL/GenBank/DDBJ whole genome shotgun (WGS) entry which is preliminary data.</text>
</comment>
<dbReference type="InterPro" id="IPR050258">
    <property type="entry name" value="Leguminous_Lectin"/>
</dbReference>
<accession>A0A811PM35</accession>
<dbReference type="PANTHER" id="PTHR32401">
    <property type="entry name" value="CONCANAVALIN A-LIKE LECTIN FAMILY PROTEIN"/>
    <property type="match status" value="1"/>
</dbReference>